<feature type="domain" description="Rieske" evidence="9">
    <location>
        <begin position="86"/>
        <end position="199"/>
    </location>
</feature>
<evidence type="ECO:0000313" key="10">
    <source>
        <dbReference type="EMBL" id="KAF5827672.1"/>
    </source>
</evidence>
<evidence type="ECO:0000256" key="2">
    <source>
        <dbReference type="ARBA" id="ARBA00022723"/>
    </source>
</evidence>
<keyword evidence="8" id="KW-0472">Membrane</keyword>
<evidence type="ECO:0000256" key="7">
    <source>
        <dbReference type="SAM" id="MobiDB-lite"/>
    </source>
</evidence>
<keyword evidence="11" id="KW-1185">Reference proteome</keyword>
<dbReference type="InterPro" id="IPR017941">
    <property type="entry name" value="Rieske_2Fe-2S"/>
</dbReference>
<keyword evidence="8" id="KW-1133">Transmembrane helix</keyword>
<keyword evidence="4" id="KW-0408">Iron</keyword>
<keyword evidence="2" id="KW-0479">Metal-binding</keyword>
<evidence type="ECO:0000256" key="3">
    <source>
        <dbReference type="ARBA" id="ARBA00023002"/>
    </source>
</evidence>
<name>A0ABQ7FZ88_DUNSA</name>
<dbReference type="PANTHER" id="PTHR43456:SF2">
    <property type="entry name" value="RIESKE (2FE-2S) DOMAIN-CONTAINING PROTEIN"/>
    <property type="match status" value="1"/>
</dbReference>
<keyword evidence="3" id="KW-0560">Oxidoreductase</keyword>
<evidence type="ECO:0000256" key="6">
    <source>
        <dbReference type="ARBA" id="ARBA00023063"/>
    </source>
</evidence>
<organism evidence="10 11">
    <name type="scientific">Dunaliella salina</name>
    <name type="common">Green alga</name>
    <name type="synonym">Protococcus salinus</name>
    <dbReference type="NCBI Taxonomy" id="3046"/>
    <lineage>
        <taxon>Eukaryota</taxon>
        <taxon>Viridiplantae</taxon>
        <taxon>Chlorophyta</taxon>
        <taxon>core chlorophytes</taxon>
        <taxon>Chlorophyceae</taxon>
        <taxon>CS clade</taxon>
        <taxon>Chlamydomonadales</taxon>
        <taxon>Dunaliellaceae</taxon>
        <taxon>Dunaliella</taxon>
    </lineage>
</organism>
<keyword evidence="5" id="KW-0411">Iron-sulfur</keyword>
<evidence type="ECO:0000256" key="4">
    <source>
        <dbReference type="ARBA" id="ARBA00023004"/>
    </source>
</evidence>
<protein>
    <submittedName>
        <fullName evidence="10">Rieske [2Fe-2S] protein</fullName>
    </submittedName>
</protein>
<accession>A0ABQ7FZ88</accession>
<keyword evidence="1" id="KW-0001">2Fe-2S</keyword>
<evidence type="ECO:0000256" key="5">
    <source>
        <dbReference type="ARBA" id="ARBA00023014"/>
    </source>
</evidence>
<evidence type="ECO:0000256" key="8">
    <source>
        <dbReference type="SAM" id="Phobius"/>
    </source>
</evidence>
<evidence type="ECO:0000256" key="1">
    <source>
        <dbReference type="ARBA" id="ARBA00022714"/>
    </source>
</evidence>
<dbReference type="EMBL" id="MU070451">
    <property type="protein sequence ID" value="KAF5827672.1"/>
    <property type="molecule type" value="Genomic_DNA"/>
</dbReference>
<feature type="transmembrane region" description="Helical" evidence="8">
    <location>
        <begin position="260"/>
        <end position="280"/>
    </location>
</feature>
<sequence length="286" mass="30847">MQALYQSTPQMLVCQQQGRTPVPQIGLSGGALPHRSVRHLTRRATAGAAAARNATWVVRAAQEQTQAPTSPAPAPPSPPSANEPDWVPVCLPEELPKGVRKEVSVDGQQVLLFWYRNQIYCIQARSPAEGAYSEGFIKAKFTQDYCIECPSTGSLFSLNDGSIKAWYPNNTVLRALTPQSTCPNMEIFPVKLAQEAIYVDVSGAQFGGSKYANKGGANTSLENNNVFAVQPTVYFDGMDPAEERATPLMQPNEKQATNPAIIILGVALVAAVITVGYAVVKFIQLP</sequence>
<dbReference type="Proteomes" id="UP000815325">
    <property type="component" value="Unassembled WGS sequence"/>
</dbReference>
<dbReference type="Gene3D" id="2.102.10.10">
    <property type="entry name" value="Rieske [2Fe-2S] iron-sulphur domain"/>
    <property type="match status" value="1"/>
</dbReference>
<proteinExistence type="predicted"/>
<dbReference type="PANTHER" id="PTHR43456">
    <property type="entry name" value="RIESKE (2FE-2S) DOMAIN-CONTAINING PROTEIN"/>
    <property type="match status" value="1"/>
</dbReference>
<feature type="compositionally biased region" description="Pro residues" evidence="7">
    <location>
        <begin position="70"/>
        <end position="81"/>
    </location>
</feature>
<dbReference type="CDD" id="cd03467">
    <property type="entry name" value="Rieske"/>
    <property type="match status" value="1"/>
</dbReference>
<dbReference type="PROSITE" id="PS51296">
    <property type="entry name" value="RIESKE"/>
    <property type="match status" value="1"/>
</dbReference>
<dbReference type="InterPro" id="IPR036922">
    <property type="entry name" value="Rieske_2Fe-2S_sf"/>
</dbReference>
<reference evidence="10" key="1">
    <citation type="submission" date="2017-08" db="EMBL/GenBank/DDBJ databases">
        <authorList>
            <person name="Polle J.E."/>
            <person name="Barry K."/>
            <person name="Cushman J."/>
            <person name="Schmutz J."/>
            <person name="Tran D."/>
            <person name="Hathwaick L.T."/>
            <person name="Yim W.C."/>
            <person name="Jenkins J."/>
            <person name="Mckie-Krisberg Z.M."/>
            <person name="Prochnik S."/>
            <person name="Lindquist E."/>
            <person name="Dockter R.B."/>
            <person name="Adam C."/>
            <person name="Molina H."/>
            <person name="Bunkerborg J."/>
            <person name="Jin E."/>
            <person name="Buchheim M."/>
            <person name="Magnuson J."/>
        </authorList>
    </citation>
    <scope>NUCLEOTIDE SEQUENCE</scope>
    <source>
        <strain evidence="10">CCAP 19/18</strain>
    </source>
</reference>
<gene>
    <name evidence="10" type="ORF">DUNSADRAFT_267</name>
</gene>
<dbReference type="SUPFAM" id="SSF50022">
    <property type="entry name" value="ISP domain"/>
    <property type="match status" value="1"/>
</dbReference>
<comment type="caution">
    <text evidence="10">The sequence shown here is derived from an EMBL/GenBank/DDBJ whole genome shotgun (WGS) entry which is preliminary data.</text>
</comment>
<dbReference type="InterPro" id="IPR012748">
    <property type="entry name" value="Rieske-like_NirD"/>
</dbReference>
<dbReference type="Pfam" id="PF13806">
    <property type="entry name" value="Rieske_2"/>
    <property type="match status" value="1"/>
</dbReference>
<feature type="region of interest" description="Disordered" evidence="7">
    <location>
        <begin position="61"/>
        <end position="87"/>
    </location>
</feature>
<keyword evidence="6" id="KW-0534">Nitrate assimilation</keyword>
<evidence type="ECO:0000259" key="9">
    <source>
        <dbReference type="PROSITE" id="PS51296"/>
    </source>
</evidence>
<evidence type="ECO:0000313" key="11">
    <source>
        <dbReference type="Proteomes" id="UP000815325"/>
    </source>
</evidence>
<keyword evidence="8" id="KW-0812">Transmembrane</keyword>